<sequence>MTTATVVYWSLIQDERILCCGISAVGCLHFTALYL</sequence>
<dbReference type="AlphaFoldDB" id="A0A0V1GFK9"/>
<keyword evidence="2" id="KW-1185">Reference proteome</keyword>
<evidence type="ECO:0000313" key="2">
    <source>
        <dbReference type="Proteomes" id="UP000055024"/>
    </source>
</evidence>
<reference evidence="1 2" key="1">
    <citation type="submission" date="2015-01" db="EMBL/GenBank/DDBJ databases">
        <title>Evolution of Trichinella species and genotypes.</title>
        <authorList>
            <person name="Korhonen P.K."/>
            <person name="Edoardo P."/>
            <person name="Giuseppe L.R."/>
            <person name="Gasser R.B."/>
        </authorList>
    </citation>
    <scope>NUCLEOTIDE SEQUENCE [LARGE SCALE GENOMIC DNA]</scope>
    <source>
        <strain evidence="1">ISS1029</strain>
    </source>
</reference>
<proteinExistence type="predicted"/>
<evidence type="ECO:0000313" key="1">
    <source>
        <dbReference type="EMBL" id="KRY96579.1"/>
    </source>
</evidence>
<dbReference type="EMBL" id="JYDP01002708">
    <property type="protein sequence ID" value="KRY96579.1"/>
    <property type="molecule type" value="Genomic_DNA"/>
</dbReference>
<protein>
    <submittedName>
        <fullName evidence="1">Uncharacterized protein</fullName>
    </submittedName>
</protein>
<name>A0A0V1GFK9_9BILA</name>
<comment type="caution">
    <text evidence="1">The sequence shown here is derived from an EMBL/GenBank/DDBJ whole genome shotgun (WGS) entry which is preliminary data.</text>
</comment>
<accession>A0A0V1GFK9</accession>
<gene>
    <name evidence="1" type="ORF">T11_1449</name>
</gene>
<organism evidence="1 2">
    <name type="scientific">Trichinella zimbabwensis</name>
    <dbReference type="NCBI Taxonomy" id="268475"/>
    <lineage>
        <taxon>Eukaryota</taxon>
        <taxon>Metazoa</taxon>
        <taxon>Ecdysozoa</taxon>
        <taxon>Nematoda</taxon>
        <taxon>Enoplea</taxon>
        <taxon>Dorylaimia</taxon>
        <taxon>Trichinellida</taxon>
        <taxon>Trichinellidae</taxon>
        <taxon>Trichinella</taxon>
    </lineage>
</organism>
<dbReference type="Proteomes" id="UP000055024">
    <property type="component" value="Unassembled WGS sequence"/>
</dbReference>